<proteinExistence type="predicted"/>
<reference evidence="1" key="1">
    <citation type="submission" date="2022-12" db="EMBL/GenBank/DDBJ databases">
        <authorList>
            <person name="Petersen C."/>
        </authorList>
    </citation>
    <scope>NUCLEOTIDE SEQUENCE</scope>
    <source>
        <strain evidence="1">IBT 29495</strain>
    </source>
</reference>
<protein>
    <submittedName>
        <fullName evidence="1">Uncharacterized protein</fullName>
    </submittedName>
</protein>
<evidence type="ECO:0000313" key="1">
    <source>
        <dbReference type="EMBL" id="KAJ5504558.1"/>
    </source>
</evidence>
<name>A0A9X0C707_9EURO</name>
<dbReference type="Proteomes" id="UP001149954">
    <property type="component" value="Unassembled WGS sequence"/>
</dbReference>
<organism evidence="1 2">
    <name type="scientific">Penicillium fimorum</name>
    <dbReference type="NCBI Taxonomy" id="1882269"/>
    <lineage>
        <taxon>Eukaryota</taxon>
        <taxon>Fungi</taxon>
        <taxon>Dikarya</taxon>
        <taxon>Ascomycota</taxon>
        <taxon>Pezizomycotina</taxon>
        <taxon>Eurotiomycetes</taxon>
        <taxon>Eurotiomycetidae</taxon>
        <taxon>Eurotiales</taxon>
        <taxon>Aspergillaceae</taxon>
        <taxon>Penicillium</taxon>
    </lineage>
</organism>
<comment type="caution">
    <text evidence="1">The sequence shown here is derived from an EMBL/GenBank/DDBJ whole genome shotgun (WGS) entry which is preliminary data.</text>
</comment>
<dbReference type="EMBL" id="JAPWDS010000003">
    <property type="protein sequence ID" value="KAJ5504558.1"/>
    <property type="molecule type" value="Genomic_DNA"/>
</dbReference>
<reference evidence="1" key="2">
    <citation type="journal article" date="2023" name="IMA Fungus">
        <title>Comparative genomic study of the Penicillium genus elucidates a diverse pangenome and 15 lateral gene transfer events.</title>
        <authorList>
            <person name="Petersen C."/>
            <person name="Sorensen T."/>
            <person name="Nielsen M.R."/>
            <person name="Sondergaard T.E."/>
            <person name="Sorensen J.L."/>
            <person name="Fitzpatrick D.A."/>
            <person name="Frisvad J.C."/>
            <person name="Nielsen K.L."/>
        </authorList>
    </citation>
    <scope>NUCLEOTIDE SEQUENCE</scope>
    <source>
        <strain evidence="1">IBT 29495</strain>
    </source>
</reference>
<dbReference type="AlphaFoldDB" id="A0A9X0C707"/>
<evidence type="ECO:0000313" key="2">
    <source>
        <dbReference type="Proteomes" id="UP001149954"/>
    </source>
</evidence>
<sequence length="167" mass="19479">MQPLHECLIVITCIKELPQHPDTQILFYLLTEIFEIFKSTEARDDSLLSQSFCRYEAPWEAIQQQLDEITSANSLNTESRLLRPLQKDDDRHLWQQSSLSGIKNAYGPPRLPPERSMLQGRWRMDFSFLSPCIPMSLHHPLSHLRGLSVQKQVLPHLLATVRLHKWI</sequence>
<accession>A0A9X0C707</accession>
<keyword evidence="2" id="KW-1185">Reference proteome</keyword>
<gene>
    <name evidence="1" type="ORF">N7463_007432</name>
</gene>